<comment type="catalytic activity">
    <reaction evidence="11">
        <text>ethionamide + NADPH + O2 + H(+) = ethionamide S-oxide + NADP(+) + H2O</text>
        <dbReference type="Rhea" id="RHEA:47616"/>
        <dbReference type="ChEBI" id="CHEBI:4885"/>
        <dbReference type="ChEBI" id="CHEBI:15377"/>
        <dbReference type="ChEBI" id="CHEBI:15378"/>
        <dbReference type="ChEBI" id="CHEBI:15379"/>
        <dbReference type="ChEBI" id="CHEBI:57783"/>
        <dbReference type="ChEBI" id="CHEBI:58349"/>
        <dbReference type="ChEBI" id="CHEBI:87805"/>
    </reaction>
</comment>
<dbReference type="EMBL" id="JACCAA010000001">
    <property type="protein sequence ID" value="NYG59635.1"/>
    <property type="molecule type" value="Genomic_DNA"/>
</dbReference>
<keyword evidence="9 15" id="KW-0503">Monooxygenase</keyword>
<evidence type="ECO:0000313" key="16">
    <source>
        <dbReference type="Proteomes" id="UP000540656"/>
    </source>
</evidence>
<dbReference type="AlphaFoldDB" id="A0A7Y9S0F0"/>
<dbReference type="GO" id="GO:0050661">
    <property type="term" value="F:NADP binding"/>
    <property type="evidence" value="ECO:0007669"/>
    <property type="project" value="InterPro"/>
</dbReference>
<dbReference type="FunFam" id="3.50.50.60:FF:000213">
    <property type="entry name" value="FAD-containing monooxygenase EthA"/>
    <property type="match status" value="1"/>
</dbReference>
<keyword evidence="7" id="KW-0521">NADP</keyword>
<evidence type="ECO:0000256" key="12">
    <source>
        <dbReference type="ARBA" id="ARBA00059740"/>
    </source>
</evidence>
<dbReference type="Gene3D" id="3.50.50.60">
    <property type="entry name" value="FAD/NAD(P)-binding domain"/>
    <property type="match status" value="3"/>
</dbReference>
<keyword evidence="8 15" id="KW-0560">Oxidoreductase</keyword>
<comment type="cofactor">
    <cofactor evidence="1">
        <name>FAD</name>
        <dbReference type="ChEBI" id="CHEBI:57692"/>
    </cofactor>
</comment>
<dbReference type="Proteomes" id="UP000540656">
    <property type="component" value="Unassembled WGS sequence"/>
</dbReference>
<comment type="function">
    <text evidence="12">Monooxygenase able to convert a wide range of ketones to the corresponding esters or lactones via a Baeyer-Villiger oxidation reaction. Can act on long-chain aliphatic ketones (2-hexanone to 2-dodecanone) and on aromatic ketones (phenylacetone and benzylacetone). Is also able to catalyze enantioselective sulfoxidation of methyl-p-tolylsulfide. In vivo, likely functions as a BVMO, but the exact nature of the physiological substrate(s) remains to be established.</text>
</comment>
<evidence type="ECO:0000256" key="8">
    <source>
        <dbReference type="ARBA" id="ARBA00023002"/>
    </source>
</evidence>
<keyword evidence="4" id="KW-1003">Cell membrane</keyword>
<keyword evidence="6" id="KW-0274">FAD</keyword>
<dbReference type="InterPro" id="IPR020946">
    <property type="entry name" value="Flavin_mOase-like"/>
</dbReference>
<comment type="caution">
    <text evidence="15">The sequence shown here is derived from an EMBL/GenBank/DDBJ whole genome shotgun (WGS) entry which is preliminary data.</text>
</comment>
<dbReference type="InterPro" id="IPR036188">
    <property type="entry name" value="FAD/NAD-bd_sf"/>
</dbReference>
<dbReference type="GO" id="GO:0050660">
    <property type="term" value="F:flavin adenine dinucleotide binding"/>
    <property type="evidence" value="ECO:0007669"/>
    <property type="project" value="InterPro"/>
</dbReference>
<comment type="similarity">
    <text evidence="3">Belongs to the FAD-binding monooxygenase family.</text>
</comment>
<evidence type="ECO:0000256" key="13">
    <source>
        <dbReference type="ARBA" id="ARBA00073152"/>
    </source>
</evidence>
<proteinExistence type="inferred from homology"/>
<evidence type="ECO:0000256" key="9">
    <source>
        <dbReference type="ARBA" id="ARBA00023033"/>
    </source>
</evidence>
<dbReference type="PANTHER" id="PTHR43872:SF1">
    <property type="entry name" value="MONOOXYGENASE, PUTATIVE (AFU_ORTHOLOGUE AFUA_8G02570)-RELATED"/>
    <property type="match status" value="1"/>
</dbReference>
<evidence type="ECO:0000256" key="4">
    <source>
        <dbReference type="ARBA" id="ARBA00022475"/>
    </source>
</evidence>
<accession>A0A7Y9S0F0</accession>
<evidence type="ECO:0000256" key="10">
    <source>
        <dbReference type="ARBA" id="ARBA00023136"/>
    </source>
</evidence>
<dbReference type="Pfam" id="PF00743">
    <property type="entry name" value="FMO-like"/>
    <property type="match status" value="1"/>
</dbReference>
<protein>
    <recommendedName>
        <fullName evidence="13">FAD-containing monooxygenase EthA</fullName>
    </recommendedName>
    <alternativeName>
        <fullName evidence="14">Prodrug activator EtaA</fullName>
    </alternativeName>
</protein>
<dbReference type="SUPFAM" id="SSF51905">
    <property type="entry name" value="FAD/NAD(P)-binding domain"/>
    <property type="match status" value="1"/>
</dbReference>
<keyword evidence="5" id="KW-0285">Flavoprotein</keyword>
<evidence type="ECO:0000313" key="15">
    <source>
        <dbReference type="EMBL" id="NYG59635.1"/>
    </source>
</evidence>
<evidence type="ECO:0000256" key="2">
    <source>
        <dbReference type="ARBA" id="ARBA00004236"/>
    </source>
</evidence>
<dbReference type="PRINTS" id="PR00411">
    <property type="entry name" value="PNDRDTASEI"/>
</dbReference>
<evidence type="ECO:0000256" key="5">
    <source>
        <dbReference type="ARBA" id="ARBA00022630"/>
    </source>
</evidence>
<dbReference type="InterPro" id="IPR051820">
    <property type="entry name" value="FAD-binding_MO"/>
</dbReference>
<evidence type="ECO:0000256" key="6">
    <source>
        <dbReference type="ARBA" id="ARBA00022827"/>
    </source>
</evidence>
<dbReference type="PANTHER" id="PTHR43872">
    <property type="entry name" value="MONOOXYGENASE, PUTATIVE (AFU_ORTHOLOGUE AFUA_8G02570)-RELATED"/>
    <property type="match status" value="1"/>
</dbReference>
<evidence type="ECO:0000256" key="7">
    <source>
        <dbReference type="ARBA" id="ARBA00022857"/>
    </source>
</evidence>
<evidence type="ECO:0000256" key="3">
    <source>
        <dbReference type="ARBA" id="ARBA00010139"/>
    </source>
</evidence>
<dbReference type="GO" id="GO:0005886">
    <property type="term" value="C:plasma membrane"/>
    <property type="evidence" value="ECO:0007669"/>
    <property type="project" value="UniProtKB-SubCell"/>
</dbReference>
<reference evidence="15 16" key="1">
    <citation type="submission" date="2020-07" db="EMBL/GenBank/DDBJ databases">
        <title>Sequencing the genomes of 1000 actinobacteria strains.</title>
        <authorList>
            <person name="Klenk H.-P."/>
        </authorList>
    </citation>
    <scope>NUCLEOTIDE SEQUENCE [LARGE SCALE GENOMIC DNA]</scope>
    <source>
        <strain evidence="15 16">DSM 23819</strain>
    </source>
</reference>
<dbReference type="Pfam" id="PF13450">
    <property type="entry name" value="NAD_binding_8"/>
    <property type="match status" value="1"/>
</dbReference>
<comment type="subcellular location">
    <subcellularLocation>
        <location evidence="2">Cell membrane</location>
    </subcellularLocation>
</comment>
<dbReference type="RefSeq" id="WP_179502660.1">
    <property type="nucleotide sequence ID" value="NZ_JACCAA010000001.1"/>
</dbReference>
<dbReference type="FunFam" id="3.50.50.60:FF:000228">
    <property type="entry name" value="FAD-containing monooxygenase EthA"/>
    <property type="match status" value="1"/>
</dbReference>
<keyword evidence="10" id="KW-0472">Membrane</keyword>
<evidence type="ECO:0000256" key="14">
    <source>
        <dbReference type="ARBA" id="ARBA00078392"/>
    </source>
</evidence>
<gene>
    <name evidence="15" type="ORF">BJ980_002558</name>
</gene>
<evidence type="ECO:0000256" key="11">
    <source>
        <dbReference type="ARBA" id="ARBA00051124"/>
    </source>
</evidence>
<evidence type="ECO:0000256" key="1">
    <source>
        <dbReference type="ARBA" id="ARBA00001974"/>
    </source>
</evidence>
<sequence>MAEHVDVLIIGAGLSGIGAAAMLTREQPGKSFAILEGRSASGGTWDLFRYPGVRSDSDMYTLGYKFKPWLGEKALADGASILDYVRETAREHDIDPHIRYDHWVTGAEWDTASKTWSVTATVDGEEKVLTSSFLWACSGYYDYDQGFTPDFAGTEDFAGQIVHPQHWPEDLDHTGKKVVIIGSGATAVTLVPALADEAAHVTMLQRSPTYILSLPSRDPLALGMRKVLPGKAAYAVTRLKNITQASALYTISQKQPKLVRKVIRRLTMKQLPQDYPVDVHFKPTYGPWDQRLCLVPNGDLFRAIRKGRAEVVTDTIETFTEKGLRLGSGAELEADIIITATGLNLKIFGGAQLSVDGEKLDAPSTMAYRGLMLSGVPNFAYTIGYTNASWTLKADLVAEFVCRTLAHMDEVGASEVVPVRDPSVGEEPFMDFEAGYVLRSIDELPKQGDREPWKLKQNWFYDVRQIRNSDLGDGVLQFT</sequence>
<dbReference type="GO" id="GO:0004499">
    <property type="term" value="F:N,N-dimethylaniline monooxygenase activity"/>
    <property type="evidence" value="ECO:0007669"/>
    <property type="project" value="InterPro"/>
</dbReference>
<name>A0A7Y9S0F0_9ACTN</name>
<keyword evidence="16" id="KW-1185">Reference proteome</keyword>
<organism evidence="15 16">
    <name type="scientific">Nocardioides daedukensis</name>
    <dbReference type="NCBI Taxonomy" id="634462"/>
    <lineage>
        <taxon>Bacteria</taxon>
        <taxon>Bacillati</taxon>
        <taxon>Actinomycetota</taxon>
        <taxon>Actinomycetes</taxon>
        <taxon>Propionibacteriales</taxon>
        <taxon>Nocardioidaceae</taxon>
        <taxon>Nocardioides</taxon>
    </lineage>
</organism>